<comment type="catalytic activity">
    <reaction evidence="7">
        <text>UDP-sugar + H2O = UMP + alpha-D-aldose 1-phosphate.</text>
        <dbReference type="EC" id="3.6.1.45"/>
    </reaction>
</comment>
<dbReference type="AlphaFoldDB" id="A0A1A9ZG64"/>
<comment type="subcellular location">
    <subcellularLocation>
        <location evidence="2">Cytoplasm</location>
    </subcellularLocation>
</comment>
<evidence type="ECO:0000256" key="5">
    <source>
        <dbReference type="ARBA" id="ARBA00022801"/>
    </source>
</evidence>
<organism evidence="13 14">
    <name type="scientific">Glossina pallidipes</name>
    <name type="common">Tsetse fly</name>
    <dbReference type="NCBI Taxonomy" id="7398"/>
    <lineage>
        <taxon>Eukaryota</taxon>
        <taxon>Metazoa</taxon>
        <taxon>Ecdysozoa</taxon>
        <taxon>Arthropoda</taxon>
        <taxon>Hexapoda</taxon>
        <taxon>Insecta</taxon>
        <taxon>Pterygota</taxon>
        <taxon>Neoptera</taxon>
        <taxon>Endopterygota</taxon>
        <taxon>Diptera</taxon>
        <taxon>Brachycera</taxon>
        <taxon>Muscomorpha</taxon>
        <taxon>Hippoboscoidea</taxon>
        <taxon>Glossinidae</taxon>
        <taxon>Glossina</taxon>
    </lineage>
</organism>
<dbReference type="SUPFAM" id="SSF55811">
    <property type="entry name" value="Nudix"/>
    <property type="match status" value="1"/>
</dbReference>
<reference evidence="14" key="1">
    <citation type="submission" date="2014-03" db="EMBL/GenBank/DDBJ databases">
        <authorList>
            <person name="Aksoy S."/>
            <person name="Warren W."/>
            <person name="Wilson R.K."/>
        </authorList>
    </citation>
    <scope>NUCLEOTIDE SEQUENCE [LARGE SCALE GENOMIC DNA]</scope>
    <source>
        <strain evidence="14">IAEA</strain>
    </source>
</reference>
<evidence type="ECO:0000313" key="14">
    <source>
        <dbReference type="Proteomes" id="UP000092445"/>
    </source>
</evidence>
<dbReference type="CDD" id="cd18887">
    <property type="entry name" value="NUDIX_UGPPase_Nudt14"/>
    <property type="match status" value="1"/>
</dbReference>
<keyword evidence="14" id="KW-1185">Reference proteome</keyword>
<evidence type="ECO:0000259" key="12">
    <source>
        <dbReference type="PROSITE" id="PS51462"/>
    </source>
</evidence>
<dbReference type="EC" id="3.6.1.45" evidence="9"/>
<dbReference type="Proteomes" id="UP000092445">
    <property type="component" value="Unassembled WGS sequence"/>
</dbReference>
<dbReference type="VEuPathDB" id="VectorBase:GPAI013595"/>
<reference evidence="13" key="2">
    <citation type="submission" date="2020-05" db="UniProtKB">
        <authorList>
            <consortium name="EnsemblMetazoa"/>
        </authorList>
    </citation>
    <scope>IDENTIFICATION</scope>
    <source>
        <strain evidence="13">IAEA</strain>
    </source>
</reference>
<dbReference type="FunFam" id="3.90.79.10:FF:000035">
    <property type="entry name" value="Uridine diphosphate glucose pyrophosphatase"/>
    <property type="match status" value="1"/>
</dbReference>
<evidence type="ECO:0000256" key="9">
    <source>
        <dbReference type="ARBA" id="ARBA00066480"/>
    </source>
</evidence>
<evidence type="ECO:0000256" key="7">
    <source>
        <dbReference type="ARBA" id="ARBA00051086"/>
    </source>
</evidence>
<proteinExistence type="predicted"/>
<evidence type="ECO:0000256" key="1">
    <source>
        <dbReference type="ARBA" id="ARBA00001946"/>
    </source>
</evidence>
<comment type="subunit">
    <text evidence="3">Homodimer.</text>
</comment>
<dbReference type="PROSITE" id="PS51462">
    <property type="entry name" value="NUDIX"/>
    <property type="match status" value="1"/>
</dbReference>
<dbReference type="EnsemblMetazoa" id="GPAI013595-RA">
    <property type="protein sequence ID" value="GPAI013595-PA"/>
    <property type="gene ID" value="GPAI013595"/>
</dbReference>
<dbReference type="NCBIfam" id="TIGR00052">
    <property type="entry name" value="nudix-type nucleoside diphosphatase, YffH/AdpP family"/>
    <property type="match status" value="1"/>
</dbReference>
<dbReference type="GO" id="GO:0019693">
    <property type="term" value="P:ribose phosphate metabolic process"/>
    <property type="evidence" value="ECO:0007669"/>
    <property type="project" value="TreeGrafter"/>
</dbReference>
<accession>A0A1A9ZG64</accession>
<sequence>MIPCNEVPLKGTSGKNIFSLLQESLAIDKLATHLVRGSQGKETSNTALPPPLDIHTVIQVFIPRRAYADRKHLCGLTTTSGPVPAEMSASIKLTGNFNMGRDVLRKVGNRLQALLSQAAPSQTTDSYLYIRPTIEKTFEENIGSRGLIFRQISKCDENMVKINKIWVGPMPADSAYIKPFRLHYIQNGKEKSWDVVKVHDSVSTIIFNTTRNKLVFVKQFRPAVYHNIVRSSGGDVDRNIDLDKFPIKIGITIEMCAGIVDKSKSSREIAREEILEECGYDVPTERLEEVFSYRSDVGTQGCKQIMYYCEVTDSQKAAPGGGTEDEIIDIVEYSVDEAREMVYQKHKSIVKI</sequence>
<dbReference type="GO" id="GO:0008768">
    <property type="term" value="F:UDP-sugar diphosphatase activity"/>
    <property type="evidence" value="ECO:0007669"/>
    <property type="project" value="UniProtKB-EC"/>
</dbReference>
<dbReference type="PANTHER" id="PTHR11839:SF15">
    <property type="entry name" value="URIDINE DIPHOSPHATE GLUCOSE PYROPHOSPHATASE NUDT14"/>
    <property type="match status" value="1"/>
</dbReference>
<keyword evidence="4" id="KW-0963">Cytoplasm</keyword>
<dbReference type="InterPro" id="IPR000086">
    <property type="entry name" value="NUDIX_hydrolase_dom"/>
</dbReference>
<comment type="function">
    <text evidence="8">Hydrolyzes UDP-glucose to glucose 1-phosphate and UMP and ADP-ribose to ribose 5-phosphate and AMP. The physiological substrate is probably UDP-glucose. Poor activity on other substrates such as ADP-glucose, CDP-glucose, GDP-glucose and GDP-mannose.</text>
</comment>
<dbReference type="Gene3D" id="3.90.79.10">
    <property type="entry name" value="Nucleoside Triphosphate Pyrophosphohydrolase"/>
    <property type="match status" value="1"/>
</dbReference>
<keyword evidence="6" id="KW-0460">Magnesium</keyword>
<dbReference type="GO" id="GO:0005737">
    <property type="term" value="C:cytoplasm"/>
    <property type="evidence" value="ECO:0007669"/>
    <property type="project" value="UniProtKB-SubCell"/>
</dbReference>
<evidence type="ECO:0000313" key="13">
    <source>
        <dbReference type="EnsemblMetazoa" id="GPAI013595-PA"/>
    </source>
</evidence>
<comment type="cofactor">
    <cofactor evidence="1">
        <name>Mg(2+)</name>
        <dbReference type="ChEBI" id="CHEBI:18420"/>
    </cofactor>
</comment>
<protein>
    <recommendedName>
        <fullName evidence="10">Uridine diphosphate glucose pyrophosphatase NUDT14</fullName>
        <ecNumber evidence="9">3.6.1.45</ecNumber>
    </recommendedName>
    <alternativeName>
        <fullName evidence="11">Nucleoside diphosphate-linked moiety X motif 14</fullName>
    </alternativeName>
</protein>
<dbReference type="GO" id="GO:0046872">
    <property type="term" value="F:metal ion binding"/>
    <property type="evidence" value="ECO:0007669"/>
    <property type="project" value="InterPro"/>
</dbReference>
<evidence type="ECO:0000256" key="11">
    <source>
        <dbReference type="ARBA" id="ARBA00080475"/>
    </source>
</evidence>
<evidence type="ECO:0000256" key="2">
    <source>
        <dbReference type="ARBA" id="ARBA00004496"/>
    </source>
</evidence>
<keyword evidence="5" id="KW-0378">Hydrolase</keyword>
<evidence type="ECO:0000256" key="10">
    <source>
        <dbReference type="ARBA" id="ARBA00071467"/>
    </source>
</evidence>
<dbReference type="InterPro" id="IPR015797">
    <property type="entry name" value="NUDIX_hydrolase-like_dom_sf"/>
</dbReference>
<dbReference type="GO" id="GO:0006753">
    <property type="term" value="P:nucleoside phosphate metabolic process"/>
    <property type="evidence" value="ECO:0007669"/>
    <property type="project" value="TreeGrafter"/>
</dbReference>
<dbReference type="STRING" id="7398.A0A1A9ZG64"/>
<feature type="domain" description="Nudix hydrolase" evidence="12">
    <location>
        <begin position="197"/>
        <end position="352"/>
    </location>
</feature>
<name>A0A1A9ZG64_GLOPL</name>
<evidence type="ECO:0000256" key="6">
    <source>
        <dbReference type="ARBA" id="ARBA00022842"/>
    </source>
</evidence>
<evidence type="ECO:0000256" key="8">
    <source>
        <dbReference type="ARBA" id="ARBA00054674"/>
    </source>
</evidence>
<evidence type="ECO:0000256" key="4">
    <source>
        <dbReference type="ARBA" id="ARBA00022490"/>
    </source>
</evidence>
<dbReference type="PANTHER" id="PTHR11839">
    <property type="entry name" value="UDP/ADP-SUGAR PYROPHOSPHATASE"/>
    <property type="match status" value="1"/>
</dbReference>
<evidence type="ECO:0000256" key="3">
    <source>
        <dbReference type="ARBA" id="ARBA00011738"/>
    </source>
</evidence>
<dbReference type="InterPro" id="IPR004385">
    <property type="entry name" value="NDP_pyrophosphatase"/>
</dbReference>